<evidence type="ECO:0000313" key="3">
    <source>
        <dbReference type="Proteomes" id="UP001066276"/>
    </source>
</evidence>
<sequence>MGQKKEKKRKYYKEVIGAVPRAVPHRPPPETRNLADAQRVLPLKVSCTETGVTACPVWAEHPASCAPSPEEKKEGRPWGQNRNPPSARPRGPSTPRGGAARGRKHLRIPCCAATAMCARAVLRRREERSVLSQRGRSPKQPNKQKKKEKGKNP</sequence>
<keyword evidence="3" id="KW-1185">Reference proteome</keyword>
<gene>
    <name evidence="2" type="ORF">NDU88_009846</name>
</gene>
<comment type="caution">
    <text evidence="2">The sequence shown here is derived from an EMBL/GenBank/DDBJ whole genome shotgun (WGS) entry which is preliminary data.</text>
</comment>
<dbReference type="Proteomes" id="UP001066276">
    <property type="component" value="Chromosome 7"/>
</dbReference>
<protein>
    <submittedName>
        <fullName evidence="2">Uncharacterized protein</fullName>
    </submittedName>
</protein>
<accession>A0AAV7Q0I9</accession>
<dbReference type="AlphaFoldDB" id="A0AAV7Q0I9"/>
<proteinExistence type="predicted"/>
<dbReference type="EMBL" id="JANPWB010000011">
    <property type="protein sequence ID" value="KAJ1131510.1"/>
    <property type="molecule type" value="Genomic_DNA"/>
</dbReference>
<feature type="compositionally biased region" description="Basic residues" evidence="1">
    <location>
        <begin position="142"/>
        <end position="153"/>
    </location>
</feature>
<reference evidence="2" key="1">
    <citation type="journal article" date="2022" name="bioRxiv">
        <title>Sequencing and chromosome-scale assembly of the giantPleurodeles waltlgenome.</title>
        <authorList>
            <person name="Brown T."/>
            <person name="Elewa A."/>
            <person name="Iarovenko S."/>
            <person name="Subramanian E."/>
            <person name="Araus A.J."/>
            <person name="Petzold A."/>
            <person name="Susuki M."/>
            <person name="Suzuki K.-i.T."/>
            <person name="Hayashi T."/>
            <person name="Toyoda A."/>
            <person name="Oliveira C."/>
            <person name="Osipova E."/>
            <person name="Leigh N.D."/>
            <person name="Simon A."/>
            <person name="Yun M.H."/>
        </authorList>
    </citation>
    <scope>NUCLEOTIDE SEQUENCE</scope>
    <source>
        <strain evidence="2">20211129_DDA</strain>
        <tissue evidence="2">Liver</tissue>
    </source>
</reference>
<feature type="region of interest" description="Disordered" evidence="1">
    <location>
        <begin position="125"/>
        <end position="153"/>
    </location>
</feature>
<feature type="region of interest" description="Disordered" evidence="1">
    <location>
        <begin position="58"/>
        <end position="105"/>
    </location>
</feature>
<organism evidence="2 3">
    <name type="scientific">Pleurodeles waltl</name>
    <name type="common">Iberian ribbed newt</name>
    <dbReference type="NCBI Taxonomy" id="8319"/>
    <lineage>
        <taxon>Eukaryota</taxon>
        <taxon>Metazoa</taxon>
        <taxon>Chordata</taxon>
        <taxon>Craniata</taxon>
        <taxon>Vertebrata</taxon>
        <taxon>Euteleostomi</taxon>
        <taxon>Amphibia</taxon>
        <taxon>Batrachia</taxon>
        <taxon>Caudata</taxon>
        <taxon>Salamandroidea</taxon>
        <taxon>Salamandridae</taxon>
        <taxon>Pleurodelinae</taxon>
        <taxon>Pleurodeles</taxon>
    </lineage>
</organism>
<evidence type="ECO:0000313" key="2">
    <source>
        <dbReference type="EMBL" id="KAJ1131510.1"/>
    </source>
</evidence>
<name>A0AAV7Q0I9_PLEWA</name>
<evidence type="ECO:0000256" key="1">
    <source>
        <dbReference type="SAM" id="MobiDB-lite"/>
    </source>
</evidence>